<evidence type="ECO:0008006" key="4">
    <source>
        <dbReference type="Google" id="ProtNLM"/>
    </source>
</evidence>
<gene>
    <name evidence="2" type="ORF">ZIOFF_065727</name>
</gene>
<dbReference type="PANTHER" id="PTHR33210">
    <property type="entry name" value="PROTODERMAL FACTOR 1"/>
    <property type="match status" value="1"/>
</dbReference>
<keyword evidence="3" id="KW-1185">Reference proteome</keyword>
<dbReference type="OrthoDB" id="1909008at2759"/>
<proteinExistence type="predicted"/>
<sequence length="310" mass="33808">MERLKDAFMPLFLSCIILFVTEQDFWRSASATTLVTGTVYCDQCKDGERSFFDYPLSGATVAVTCGGSDGAATVYKEETNWFGSYSVYLDGSPDLGGCYARVVGGPAVCGAAAGPARGLTLLFRMFGMTMYAVEPLLSEPAKPTEVCPRAATLWPVQPPPPPIRWVPTPLLPSPPPPAITFFEASACPYYKWTMVEYKCYWRMVSPDTPVAIAFGPVAAGRYGAETTLWEALQGRRDVYRTLLREGTTSLLNSYNSLSFYYPTLSVIDLMNRALLGSQQEVVLAALRFRRANSGAFGGDSVACNFTPCPT</sequence>
<accession>A0A8J5EXR3</accession>
<name>A0A8J5EXR3_ZINOF</name>
<evidence type="ECO:0000313" key="2">
    <source>
        <dbReference type="EMBL" id="KAG6476485.1"/>
    </source>
</evidence>
<protein>
    <recommendedName>
        <fullName evidence="4">Pollen Ole e 1 allergen and extensin family protein</fullName>
    </recommendedName>
</protein>
<dbReference type="AlphaFoldDB" id="A0A8J5EXR3"/>
<reference evidence="2 3" key="1">
    <citation type="submission" date="2020-08" db="EMBL/GenBank/DDBJ databases">
        <title>Plant Genome Project.</title>
        <authorList>
            <person name="Zhang R.-G."/>
        </authorList>
    </citation>
    <scope>NUCLEOTIDE SEQUENCE [LARGE SCALE GENOMIC DNA]</scope>
    <source>
        <tissue evidence="2">Rhizome</tissue>
    </source>
</reference>
<feature type="chain" id="PRO_5035252517" description="Pollen Ole e 1 allergen and extensin family protein" evidence="1">
    <location>
        <begin position="32"/>
        <end position="310"/>
    </location>
</feature>
<keyword evidence="1" id="KW-0732">Signal</keyword>
<dbReference type="Pfam" id="PF01190">
    <property type="entry name" value="Pollen_Ole_e_1"/>
    <property type="match status" value="1"/>
</dbReference>
<dbReference type="EMBL" id="JACMSC010000018">
    <property type="protein sequence ID" value="KAG6476485.1"/>
    <property type="molecule type" value="Genomic_DNA"/>
</dbReference>
<dbReference type="PANTHER" id="PTHR33210:SF24">
    <property type="entry name" value="POLLEN OLE E 1 ALLERGEN AND EXTENSIN FAMILY PROTEIN"/>
    <property type="match status" value="1"/>
</dbReference>
<comment type="caution">
    <text evidence="2">The sequence shown here is derived from an EMBL/GenBank/DDBJ whole genome shotgun (WGS) entry which is preliminary data.</text>
</comment>
<evidence type="ECO:0000313" key="3">
    <source>
        <dbReference type="Proteomes" id="UP000734854"/>
    </source>
</evidence>
<dbReference type="Proteomes" id="UP000734854">
    <property type="component" value="Unassembled WGS sequence"/>
</dbReference>
<dbReference type="InterPro" id="IPR039923">
    <property type="entry name" value="Protodermal_1"/>
</dbReference>
<evidence type="ECO:0000256" key="1">
    <source>
        <dbReference type="SAM" id="SignalP"/>
    </source>
</evidence>
<feature type="signal peptide" evidence="1">
    <location>
        <begin position="1"/>
        <end position="31"/>
    </location>
</feature>
<organism evidence="2 3">
    <name type="scientific">Zingiber officinale</name>
    <name type="common">Ginger</name>
    <name type="synonym">Amomum zingiber</name>
    <dbReference type="NCBI Taxonomy" id="94328"/>
    <lineage>
        <taxon>Eukaryota</taxon>
        <taxon>Viridiplantae</taxon>
        <taxon>Streptophyta</taxon>
        <taxon>Embryophyta</taxon>
        <taxon>Tracheophyta</taxon>
        <taxon>Spermatophyta</taxon>
        <taxon>Magnoliopsida</taxon>
        <taxon>Liliopsida</taxon>
        <taxon>Zingiberales</taxon>
        <taxon>Zingiberaceae</taxon>
        <taxon>Zingiber</taxon>
    </lineage>
</organism>